<dbReference type="Proteomes" id="UP000265520">
    <property type="component" value="Unassembled WGS sequence"/>
</dbReference>
<comment type="caution">
    <text evidence="1">The sequence shown here is derived from an EMBL/GenBank/DDBJ whole genome shotgun (WGS) entry which is preliminary data.</text>
</comment>
<organism evidence="1 2">
    <name type="scientific">Trifolium medium</name>
    <dbReference type="NCBI Taxonomy" id="97028"/>
    <lineage>
        <taxon>Eukaryota</taxon>
        <taxon>Viridiplantae</taxon>
        <taxon>Streptophyta</taxon>
        <taxon>Embryophyta</taxon>
        <taxon>Tracheophyta</taxon>
        <taxon>Spermatophyta</taxon>
        <taxon>Magnoliopsida</taxon>
        <taxon>eudicotyledons</taxon>
        <taxon>Gunneridae</taxon>
        <taxon>Pentapetalae</taxon>
        <taxon>rosids</taxon>
        <taxon>fabids</taxon>
        <taxon>Fabales</taxon>
        <taxon>Fabaceae</taxon>
        <taxon>Papilionoideae</taxon>
        <taxon>50 kb inversion clade</taxon>
        <taxon>NPAAA clade</taxon>
        <taxon>Hologalegina</taxon>
        <taxon>IRL clade</taxon>
        <taxon>Trifolieae</taxon>
        <taxon>Trifolium</taxon>
    </lineage>
</organism>
<accession>A0A392TVQ2</accession>
<keyword evidence="2" id="KW-1185">Reference proteome</keyword>
<protein>
    <submittedName>
        <fullName evidence="1">Uncharacterized protein</fullName>
    </submittedName>
</protein>
<sequence length="11" mass="1214">MDHTCEAAAYC</sequence>
<proteinExistence type="predicted"/>
<dbReference type="EMBL" id="LXQA010645529">
    <property type="protein sequence ID" value="MCI63895.1"/>
    <property type="molecule type" value="Genomic_DNA"/>
</dbReference>
<evidence type="ECO:0000313" key="1">
    <source>
        <dbReference type="EMBL" id="MCI63895.1"/>
    </source>
</evidence>
<name>A0A392TVQ2_9FABA</name>
<evidence type="ECO:0000313" key="2">
    <source>
        <dbReference type="Proteomes" id="UP000265520"/>
    </source>
</evidence>
<reference evidence="1 2" key="1">
    <citation type="journal article" date="2018" name="Front. Plant Sci.">
        <title>Red Clover (Trifolium pratense) and Zigzag Clover (T. medium) - A Picture of Genomic Similarities and Differences.</title>
        <authorList>
            <person name="Dluhosova J."/>
            <person name="Istvanek J."/>
            <person name="Nedelnik J."/>
            <person name="Repkova J."/>
        </authorList>
    </citation>
    <scope>NUCLEOTIDE SEQUENCE [LARGE SCALE GENOMIC DNA]</scope>
    <source>
        <strain evidence="2">cv. 10/8</strain>
        <tissue evidence="1">Leaf</tissue>
    </source>
</reference>
<feature type="non-terminal residue" evidence="1">
    <location>
        <position position="11"/>
    </location>
</feature>